<evidence type="ECO:0000313" key="7">
    <source>
        <dbReference type="EMBL" id="MFC3323777.1"/>
    </source>
</evidence>
<dbReference type="RefSeq" id="WP_378976474.1">
    <property type="nucleotide sequence ID" value="NZ_JBHRVD010000001.1"/>
</dbReference>
<reference evidence="9" key="3">
    <citation type="submission" date="2024-09" db="EMBL/GenBank/DDBJ databases">
        <authorList>
            <person name="Sun Q."/>
            <person name="Mori K."/>
        </authorList>
    </citation>
    <scope>NUCLEOTIDE SEQUENCE</scope>
    <source>
        <strain evidence="9">ICMP 19515</strain>
    </source>
</reference>
<dbReference type="SUPFAM" id="SSF46689">
    <property type="entry name" value="Homeodomain-like"/>
    <property type="match status" value="1"/>
</dbReference>
<dbReference type="EMBL" id="JBHRVD010000001">
    <property type="protein sequence ID" value="MFC3320458.1"/>
    <property type="molecule type" value="Genomic_DNA"/>
</dbReference>
<evidence type="ECO:0000313" key="10">
    <source>
        <dbReference type="Proteomes" id="UP001595648"/>
    </source>
</evidence>
<dbReference type="EMBL" id="JBHRVD010000001">
    <property type="protein sequence ID" value="MFC3326082.1"/>
    <property type="molecule type" value="Genomic_DNA"/>
</dbReference>
<keyword evidence="10" id="KW-1185">Reference proteome</keyword>
<dbReference type="NCBIfam" id="NF033545">
    <property type="entry name" value="transpos_IS630"/>
    <property type="match status" value="1"/>
</dbReference>
<protein>
    <submittedName>
        <fullName evidence="9">IS630 family transposase</fullName>
    </submittedName>
</protein>
<proteinExistence type="predicted"/>
<dbReference type="EMBL" id="JBHRVD010000001">
    <property type="protein sequence ID" value="MFC3326096.1"/>
    <property type="molecule type" value="Genomic_DNA"/>
</dbReference>
<feature type="domain" description="Transposase Synechocystis PCC 6803" evidence="1">
    <location>
        <begin position="4"/>
        <end position="67"/>
    </location>
</feature>
<dbReference type="InterPro" id="IPR036397">
    <property type="entry name" value="RNaseH_sf"/>
</dbReference>
<evidence type="ECO:0000313" key="8">
    <source>
        <dbReference type="EMBL" id="MFC3326082.1"/>
    </source>
</evidence>
<reference evidence="10" key="2">
    <citation type="journal article" date="2019" name="Int. J. Syst. Evol. Microbiol.">
        <title>The Global Catalogue of Microorganisms (GCM) 10K type strain sequencing project: providing services to taxonomists for standard genome sequencing and annotation.</title>
        <authorList>
            <consortium name="The Broad Institute Genomics Platform"/>
            <consortium name="The Broad Institute Genome Sequencing Center for Infectious Disease"/>
            <person name="Wu L."/>
            <person name="Ma J."/>
        </authorList>
    </citation>
    <scope>NUCLEOTIDE SEQUENCE [LARGE SCALE GENOMIC DNA]</scope>
    <source>
        <strain evidence="10">ICMP 19515</strain>
    </source>
</reference>
<evidence type="ECO:0000313" key="3">
    <source>
        <dbReference type="EMBL" id="MFC3320458.1"/>
    </source>
</evidence>
<reference evidence="9" key="1">
    <citation type="journal article" date="2014" name="Int. J. Syst. Evol. Microbiol.">
        <title>Complete genome of a new Firmicutes species belonging to the dominant human colonic microbiota ('Ruminococcus bicirculans') reveals two chromosomes and a selective capacity to utilize plant glucans.</title>
        <authorList>
            <consortium name="NISC Comparative Sequencing Program"/>
            <person name="Wegmann U."/>
            <person name="Louis P."/>
            <person name="Goesmann A."/>
            <person name="Henrissat B."/>
            <person name="Duncan S.H."/>
            <person name="Flint H.J."/>
        </authorList>
    </citation>
    <scope>NUCLEOTIDE SEQUENCE</scope>
    <source>
        <strain evidence="9">ICMP 19515</strain>
    </source>
</reference>
<dbReference type="EMBL" id="JBHRVD010000001">
    <property type="protein sequence ID" value="MFC3323777.1"/>
    <property type="molecule type" value="Genomic_DNA"/>
</dbReference>
<evidence type="ECO:0000313" key="5">
    <source>
        <dbReference type="EMBL" id="MFC3320814.1"/>
    </source>
</evidence>
<dbReference type="InterPro" id="IPR002622">
    <property type="entry name" value="Transposase_14"/>
</dbReference>
<dbReference type="Gene3D" id="3.30.420.10">
    <property type="entry name" value="Ribonuclease H-like superfamily/Ribonuclease H"/>
    <property type="match status" value="1"/>
</dbReference>
<name>A0ABV7MVW5_9HYPH</name>
<comment type="caution">
    <text evidence="9">The sequence shown here is derived from an EMBL/GenBank/DDBJ whole genome shotgun (WGS) entry which is preliminary data.</text>
</comment>
<accession>A0ABV7MVW5</accession>
<dbReference type="PANTHER" id="PTHR46564:SF1">
    <property type="entry name" value="TRANSPOSASE"/>
    <property type="match status" value="1"/>
</dbReference>
<sequence length="315" mass="34953">MARAYSLDLRTRVIEAIEAGLSTREAARRFAIGISTSGAWYRAWRSSGNLEPGRQGKPKVSKLDAHETFILALVETDERDITLAEIVDRLAAERGVKASLTTVHAFFAKRGITYKKKTAHAAEQQRPDVLAAREEWFEGQLDLDPSRLIFIDESGLNTKMARLRGRSARGQRCRAAVPHGHWKSTTFTAGLRLDGIVAPWLLDGAMDGEAFLVYLRRVLVPTLQPDDVVVMDNLPAHKVVGVREIIEAAGASLRYLPPYSPDFNPIEMAFAKLKALLRKAAARSIPELWDAVAVAIDRFHPKECENLFAHAGYDA</sequence>
<evidence type="ECO:0000259" key="2">
    <source>
        <dbReference type="Pfam" id="PF13358"/>
    </source>
</evidence>
<dbReference type="InterPro" id="IPR047655">
    <property type="entry name" value="Transpos_IS630-like"/>
</dbReference>
<organism evidence="9 10">
    <name type="scientific">Mesorhizobium cantuariense</name>
    <dbReference type="NCBI Taxonomy" id="1300275"/>
    <lineage>
        <taxon>Bacteria</taxon>
        <taxon>Pseudomonadati</taxon>
        <taxon>Pseudomonadota</taxon>
        <taxon>Alphaproteobacteria</taxon>
        <taxon>Hyphomicrobiales</taxon>
        <taxon>Phyllobacteriaceae</taxon>
        <taxon>Mesorhizobium</taxon>
    </lineage>
</organism>
<evidence type="ECO:0000313" key="9">
    <source>
        <dbReference type="EMBL" id="MFC3326096.1"/>
    </source>
</evidence>
<dbReference type="InterPro" id="IPR038717">
    <property type="entry name" value="Tc1-like_DDE_dom"/>
</dbReference>
<dbReference type="EMBL" id="JBHRVD010000001">
    <property type="protein sequence ID" value="MFC3320819.1"/>
    <property type="molecule type" value="Genomic_DNA"/>
</dbReference>
<gene>
    <name evidence="3" type="ORF">ACFOJ9_00975</name>
    <name evidence="4" type="ORF">ACFOJ9_02960</name>
    <name evidence="5" type="ORF">ACFOJ9_03190</name>
    <name evidence="6" type="ORF">ACFOJ9_03220</name>
    <name evidence="7" type="ORF">ACFOJ9_18705</name>
    <name evidence="8" type="ORF">ACFOJ9_30625</name>
    <name evidence="9" type="ORF">ACFOJ9_30700</name>
</gene>
<evidence type="ECO:0000313" key="4">
    <source>
        <dbReference type="EMBL" id="MFC3320776.1"/>
    </source>
</evidence>
<dbReference type="Proteomes" id="UP001595648">
    <property type="component" value="Unassembled WGS sequence"/>
</dbReference>
<evidence type="ECO:0000313" key="6">
    <source>
        <dbReference type="EMBL" id="MFC3320819.1"/>
    </source>
</evidence>
<dbReference type="Pfam" id="PF01710">
    <property type="entry name" value="HTH_Tnp_IS630"/>
    <property type="match status" value="1"/>
</dbReference>
<dbReference type="InterPro" id="IPR009057">
    <property type="entry name" value="Homeodomain-like_sf"/>
</dbReference>
<feature type="domain" description="Tc1-like transposase DDE" evidence="2">
    <location>
        <begin position="147"/>
        <end position="287"/>
    </location>
</feature>
<evidence type="ECO:0000259" key="1">
    <source>
        <dbReference type="Pfam" id="PF01710"/>
    </source>
</evidence>
<dbReference type="EMBL" id="JBHRVD010000001">
    <property type="protein sequence ID" value="MFC3320776.1"/>
    <property type="molecule type" value="Genomic_DNA"/>
</dbReference>
<dbReference type="Pfam" id="PF13358">
    <property type="entry name" value="DDE_3"/>
    <property type="match status" value="1"/>
</dbReference>
<dbReference type="EMBL" id="JBHRVD010000001">
    <property type="protein sequence ID" value="MFC3320814.1"/>
    <property type="molecule type" value="Genomic_DNA"/>
</dbReference>
<dbReference type="PANTHER" id="PTHR46564">
    <property type="entry name" value="TRANSPOSASE"/>
    <property type="match status" value="1"/>
</dbReference>